<feature type="domain" description="Tyr recombinase" evidence="4">
    <location>
        <begin position="229"/>
        <end position="404"/>
    </location>
</feature>
<evidence type="ECO:0000313" key="5">
    <source>
        <dbReference type="EMBL" id="PWB06716.1"/>
    </source>
</evidence>
<organism evidence="5 6">
    <name type="scientific">Paramuribaculum intestinale</name>
    <dbReference type="NCBI Taxonomy" id="2094151"/>
    <lineage>
        <taxon>Bacteria</taxon>
        <taxon>Pseudomonadati</taxon>
        <taxon>Bacteroidota</taxon>
        <taxon>Bacteroidia</taxon>
        <taxon>Bacteroidales</taxon>
        <taxon>Muribaculaceae</taxon>
        <taxon>Paramuribaculum</taxon>
    </lineage>
</organism>
<evidence type="ECO:0000256" key="3">
    <source>
        <dbReference type="ARBA" id="ARBA00023172"/>
    </source>
</evidence>
<dbReference type="RefSeq" id="WP_107036475.1">
    <property type="nucleotide sequence ID" value="NZ_CAQEOK010000057.1"/>
</dbReference>
<protein>
    <submittedName>
        <fullName evidence="5">Site-specific integrase</fullName>
    </submittedName>
</protein>
<dbReference type="SUPFAM" id="SSF56349">
    <property type="entry name" value="DNA breaking-rejoining enzymes"/>
    <property type="match status" value="1"/>
</dbReference>
<evidence type="ECO:0000313" key="6">
    <source>
        <dbReference type="Proteomes" id="UP000244925"/>
    </source>
</evidence>
<evidence type="ECO:0000259" key="4">
    <source>
        <dbReference type="PROSITE" id="PS51898"/>
    </source>
</evidence>
<dbReference type="AlphaFoldDB" id="A0A2V1IWW5"/>
<proteinExistence type="inferred from homology"/>
<reference evidence="6" key="1">
    <citation type="submission" date="2018-02" db="EMBL/GenBank/DDBJ databases">
        <authorList>
            <person name="Clavel T."/>
            <person name="Strowig T."/>
        </authorList>
    </citation>
    <scope>NUCLEOTIDE SEQUENCE [LARGE SCALE GENOMIC DNA]</scope>
    <source>
        <strain evidence="6">DSM 100764</strain>
    </source>
</reference>
<dbReference type="EMBL" id="PUBV01000020">
    <property type="protein sequence ID" value="PWB06716.1"/>
    <property type="molecule type" value="Genomic_DNA"/>
</dbReference>
<dbReference type="InterPro" id="IPR002104">
    <property type="entry name" value="Integrase_catalytic"/>
</dbReference>
<sequence length="415" mass="48094">MANIKTKNKQNPKLQQATLSDGRASLYLEFYLGRTETPVLDEDGNPVYYTAGAMKGKPKYKIKHDRRKENLNLYIWIAPRTQQERLQNKNTLALAEKIRFEREQQLLEDREGYRLKKERISNFHDFFEEYIENYTKADKRMIQLAHRRFRAFLKETPAYAMYDRIIRQQQLTKEMMLAFVEYLKAHGKGEGPQSIYQRFKKVLTNAVEKDILPKNPCDGITIKVDEKTLKKEVLSPEEIKRLMETHYANENPVIQRAFLFSLFCGLRWCDVSDITYRNIDYANKLLIFEQNKTRGHSSASGVVIPLNEDILSLVGQPETTDDRDNKIFPLPSHTACLKAVKRWVKRAGIDKHITWHCARHSFGVNLLNGGANIKIVSTLLGHSSLKHTEKYTRASDDLMSKAINSLGSVNYSSMK</sequence>
<keyword evidence="3" id="KW-0233">DNA recombination</keyword>
<dbReference type="InterPro" id="IPR013762">
    <property type="entry name" value="Integrase-like_cat_sf"/>
</dbReference>
<dbReference type="Pfam" id="PF00589">
    <property type="entry name" value="Phage_integrase"/>
    <property type="match status" value="1"/>
</dbReference>
<dbReference type="InterPro" id="IPR025269">
    <property type="entry name" value="SAM-like_dom"/>
</dbReference>
<dbReference type="PROSITE" id="PS51898">
    <property type="entry name" value="TYR_RECOMBINASE"/>
    <property type="match status" value="1"/>
</dbReference>
<dbReference type="PANTHER" id="PTHR30349">
    <property type="entry name" value="PHAGE INTEGRASE-RELATED"/>
    <property type="match status" value="1"/>
</dbReference>
<dbReference type="GeneID" id="93424715"/>
<keyword evidence="2" id="KW-0238">DNA-binding</keyword>
<name>A0A2V1IWW5_9BACT</name>
<dbReference type="InterPro" id="IPR011010">
    <property type="entry name" value="DNA_brk_join_enz"/>
</dbReference>
<dbReference type="GO" id="GO:0015074">
    <property type="term" value="P:DNA integration"/>
    <property type="evidence" value="ECO:0007669"/>
    <property type="project" value="InterPro"/>
</dbReference>
<keyword evidence="6" id="KW-1185">Reference proteome</keyword>
<dbReference type="InterPro" id="IPR010998">
    <property type="entry name" value="Integrase_recombinase_N"/>
</dbReference>
<dbReference type="PANTHER" id="PTHR30349:SF64">
    <property type="entry name" value="PROPHAGE INTEGRASE INTD-RELATED"/>
    <property type="match status" value="1"/>
</dbReference>
<evidence type="ECO:0000256" key="2">
    <source>
        <dbReference type="ARBA" id="ARBA00023125"/>
    </source>
</evidence>
<evidence type="ECO:0000256" key="1">
    <source>
        <dbReference type="ARBA" id="ARBA00008857"/>
    </source>
</evidence>
<gene>
    <name evidence="5" type="ORF">C5O25_09330</name>
</gene>
<comment type="similarity">
    <text evidence="1">Belongs to the 'phage' integrase family.</text>
</comment>
<accession>A0A2V1IWW5</accession>
<dbReference type="CDD" id="cd01185">
    <property type="entry name" value="INTN1_C_like"/>
    <property type="match status" value="1"/>
</dbReference>
<dbReference type="Proteomes" id="UP000244925">
    <property type="component" value="Unassembled WGS sequence"/>
</dbReference>
<dbReference type="Gene3D" id="1.10.443.10">
    <property type="entry name" value="Intergrase catalytic core"/>
    <property type="match status" value="1"/>
</dbReference>
<dbReference type="InterPro" id="IPR050090">
    <property type="entry name" value="Tyrosine_recombinase_XerCD"/>
</dbReference>
<dbReference type="Pfam" id="PF13102">
    <property type="entry name" value="Phage_int_SAM_5"/>
    <property type="match status" value="1"/>
</dbReference>
<comment type="caution">
    <text evidence="5">The sequence shown here is derived from an EMBL/GenBank/DDBJ whole genome shotgun (WGS) entry which is preliminary data.</text>
</comment>
<dbReference type="Gene3D" id="1.10.150.130">
    <property type="match status" value="1"/>
</dbReference>
<dbReference type="GO" id="GO:0003677">
    <property type="term" value="F:DNA binding"/>
    <property type="evidence" value="ECO:0007669"/>
    <property type="project" value="UniProtKB-KW"/>
</dbReference>
<dbReference type="GO" id="GO:0006310">
    <property type="term" value="P:DNA recombination"/>
    <property type="evidence" value="ECO:0007669"/>
    <property type="project" value="UniProtKB-KW"/>
</dbReference>